<dbReference type="GO" id="GO:0006890">
    <property type="term" value="P:retrograde vesicle-mediated transport, Golgi to endoplasmic reticulum"/>
    <property type="evidence" value="ECO:0007669"/>
    <property type="project" value="TreeGrafter"/>
</dbReference>
<comment type="caution">
    <text evidence="5">The sequence shown here is derived from an EMBL/GenBank/DDBJ whole genome shotgun (WGS) entry which is preliminary data.</text>
</comment>
<evidence type="ECO:0000256" key="1">
    <source>
        <dbReference type="ARBA" id="ARBA00022574"/>
    </source>
</evidence>
<dbReference type="PROSITE" id="PS50082">
    <property type="entry name" value="WD_REPEATS_2"/>
    <property type="match status" value="2"/>
</dbReference>
<organism evidence="5 6">
    <name type="scientific">Chara braunii</name>
    <name type="common">Braun's stonewort</name>
    <dbReference type="NCBI Taxonomy" id="69332"/>
    <lineage>
        <taxon>Eukaryota</taxon>
        <taxon>Viridiplantae</taxon>
        <taxon>Streptophyta</taxon>
        <taxon>Charophyceae</taxon>
        <taxon>Charales</taxon>
        <taxon>Characeae</taxon>
        <taxon>Chara</taxon>
    </lineage>
</organism>
<dbReference type="PANTHER" id="PTHR19876">
    <property type="entry name" value="COATOMER"/>
    <property type="match status" value="1"/>
</dbReference>
<dbReference type="InterPro" id="IPR036322">
    <property type="entry name" value="WD40_repeat_dom_sf"/>
</dbReference>
<dbReference type="InterPro" id="IPR001680">
    <property type="entry name" value="WD40_rpt"/>
</dbReference>
<evidence type="ECO:0000256" key="3">
    <source>
        <dbReference type="PROSITE-ProRule" id="PRU00221"/>
    </source>
</evidence>
<dbReference type="SUPFAM" id="SSF50978">
    <property type="entry name" value="WD40 repeat-like"/>
    <property type="match status" value="1"/>
</dbReference>
<evidence type="ECO:0000313" key="5">
    <source>
        <dbReference type="EMBL" id="GBG71278.1"/>
    </source>
</evidence>
<dbReference type="EMBL" id="BFEA01000144">
    <property type="protein sequence ID" value="GBG71278.1"/>
    <property type="molecule type" value="Genomic_DNA"/>
</dbReference>
<feature type="repeat" description="WD" evidence="3">
    <location>
        <begin position="1"/>
        <end position="35"/>
    </location>
</feature>
<dbReference type="Pfam" id="PF00400">
    <property type="entry name" value="WD40"/>
    <property type="match status" value="2"/>
</dbReference>
<feature type="repeat" description="WD" evidence="3">
    <location>
        <begin position="81"/>
        <end position="113"/>
    </location>
</feature>
<dbReference type="SMART" id="SM00320">
    <property type="entry name" value="WD40"/>
    <property type="match status" value="3"/>
</dbReference>
<gene>
    <name evidence="5" type="ORF">CBR_g8700</name>
</gene>
<dbReference type="PROSITE" id="PS50294">
    <property type="entry name" value="WD_REPEATS_REGION"/>
    <property type="match status" value="2"/>
</dbReference>
<protein>
    <submittedName>
        <fullName evidence="5">Uncharacterized protein</fullName>
    </submittedName>
</protein>
<accession>A0A388KMQ8</accession>
<dbReference type="InterPro" id="IPR015943">
    <property type="entry name" value="WD40/YVTN_repeat-like_dom_sf"/>
</dbReference>
<keyword evidence="6" id="KW-1185">Reference proteome</keyword>
<dbReference type="GO" id="GO:0006891">
    <property type="term" value="P:intra-Golgi vesicle-mediated transport"/>
    <property type="evidence" value="ECO:0007669"/>
    <property type="project" value="TreeGrafter"/>
</dbReference>
<dbReference type="PANTHER" id="PTHR19876:SF2">
    <property type="entry name" value="COATOMER SUBUNIT BETA"/>
    <property type="match status" value="1"/>
</dbReference>
<dbReference type="GO" id="GO:0006888">
    <property type="term" value="P:endoplasmic reticulum to Golgi vesicle-mediated transport"/>
    <property type="evidence" value="ECO:0007669"/>
    <property type="project" value="TreeGrafter"/>
</dbReference>
<keyword evidence="4" id="KW-0175">Coiled coil</keyword>
<dbReference type="AlphaFoldDB" id="A0A388KMQ8"/>
<keyword evidence="1 3" id="KW-0853">WD repeat</keyword>
<evidence type="ECO:0000256" key="2">
    <source>
        <dbReference type="ARBA" id="ARBA00022737"/>
    </source>
</evidence>
<dbReference type="Gene3D" id="2.130.10.10">
    <property type="entry name" value="YVTN repeat-like/Quinoprotein amine dehydrogenase"/>
    <property type="match status" value="1"/>
</dbReference>
<dbReference type="GO" id="GO:0030126">
    <property type="term" value="C:COPI vesicle coat"/>
    <property type="evidence" value="ECO:0007669"/>
    <property type="project" value="TreeGrafter"/>
</dbReference>
<proteinExistence type="predicted"/>
<keyword evidence="2" id="KW-0677">Repeat</keyword>
<dbReference type="GO" id="GO:0006886">
    <property type="term" value="P:intracellular protein transport"/>
    <property type="evidence" value="ECO:0007669"/>
    <property type="project" value="TreeGrafter"/>
</dbReference>
<name>A0A388KMQ8_CHABU</name>
<dbReference type="Gramene" id="GBG71278">
    <property type="protein sequence ID" value="GBG71278"/>
    <property type="gene ID" value="CBR_g8700"/>
</dbReference>
<reference evidence="5 6" key="1">
    <citation type="journal article" date="2018" name="Cell">
        <title>The Chara Genome: Secondary Complexity and Implications for Plant Terrestrialization.</title>
        <authorList>
            <person name="Nishiyama T."/>
            <person name="Sakayama H."/>
            <person name="Vries J.D."/>
            <person name="Buschmann H."/>
            <person name="Saint-Marcoux D."/>
            <person name="Ullrich K.K."/>
            <person name="Haas F.B."/>
            <person name="Vanderstraeten L."/>
            <person name="Becker D."/>
            <person name="Lang D."/>
            <person name="Vosolsobe S."/>
            <person name="Rombauts S."/>
            <person name="Wilhelmsson P.K.I."/>
            <person name="Janitza P."/>
            <person name="Kern R."/>
            <person name="Heyl A."/>
            <person name="Rumpler F."/>
            <person name="Villalobos L.I.A.C."/>
            <person name="Clay J.M."/>
            <person name="Skokan R."/>
            <person name="Toyoda A."/>
            <person name="Suzuki Y."/>
            <person name="Kagoshima H."/>
            <person name="Schijlen E."/>
            <person name="Tajeshwar N."/>
            <person name="Catarino B."/>
            <person name="Hetherington A.J."/>
            <person name="Saltykova A."/>
            <person name="Bonnot C."/>
            <person name="Breuninger H."/>
            <person name="Symeonidi A."/>
            <person name="Radhakrishnan G.V."/>
            <person name="Van Nieuwerburgh F."/>
            <person name="Deforce D."/>
            <person name="Chang C."/>
            <person name="Karol K.G."/>
            <person name="Hedrich R."/>
            <person name="Ulvskov P."/>
            <person name="Glockner G."/>
            <person name="Delwiche C.F."/>
            <person name="Petrasek J."/>
            <person name="Van de Peer Y."/>
            <person name="Friml J."/>
            <person name="Beilby M."/>
            <person name="Dolan L."/>
            <person name="Kohara Y."/>
            <person name="Sugano S."/>
            <person name="Fujiyama A."/>
            <person name="Delaux P.-M."/>
            <person name="Quint M."/>
            <person name="TheiBen G."/>
            <person name="Hagemann M."/>
            <person name="Harholt J."/>
            <person name="Dunand C."/>
            <person name="Zachgo S."/>
            <person name="Langdale J."/>
            <person name="Maumus F."/>
            <person name="Straeten D.V.D."/>
            <person name="Gould S.B."/>
            <person name="Rensing S.A."/>
        </authorList>
    </citation>
    <scope>NUCLEOTIDE SEQUENCE [LARGE SCALE GENOMIC DNA]</scope>
    <source>
        <strain evidence="5 6">S276</strain>
    </source>
</reference>
<dbReference type="InterPro" id="IPR050844">
    <property type="entry name" value="Coatomer_complex_subunit"/>
</dbReference>
<evidence type="ECO:0000256" key="4">
    <source>
        <dbReference type="SAM" id="Coils"/>
    </source>
</evidence>
<evidence type="ECO:0000313" key="6">
    <source>
        <dbReference type="Proteomes" id="UP000265515"/>
    </source>
</evidence>
<sequence>MAVAFHPTKLNVFGSSSKDGTIKVWDIEKRAVTHTIQDHDIPQIYRLQFCLKSEKPLLVTGGDGGHARVWDYEAGSCVAKLEGHSGNVWDAFFHPHLPFIFTASFNREVRVWDELNYKLVLSYSTELTNISSMAPPCRNSNKIVLGGCTEFLVLEVVGKQTEVSINKILSMQRTLDELRAAQTIKTQSLTELGSMLQKEVTARQESDKACKELTARIQKAEVERPTLVEKLGKISQTVEKMEGKLKQVTERQVARELRREVGDGPVEDNCPLFREYSAKELQDATDNFDDKWKSGDGDP</sequence>
<dbReference type="Proteomes" id="UP000265515">
    <property type="component" value="Unassembled WGS sequence"/>
</dbReference>
<feature type="coiled-coil region" evidence="4">
    <location>
        <begin position="203"/>
        <end position="251"/>
    </location>
</feature>
<dbReference type="STRING" id="69332.A0A388KMQ8"/>
<dbReference type="OrthoDB" id="538223at2759"/>